<proteinExistence type="predicted"/>
<protein>
    <submittedName>
        <fullName evidence="1">Uncharacterized protein</fullName>
    </submittedName>
</protein>
<sequence>MGQITNPRNSFFRHLNSSSVRHRHCVKWPRFCFQRCLPMLIVCHVVHHKYNDNAQDQQMQPQFHVRPAIAVSC</sequence>
<name>A0A0A8XPG9_ARUDO</name>
<organism evidence="1">
    <name type="scientific">Arundo donax</name>
    <name type="common">Giant reed</name>
    <name type="synonym">Donax arundinaceus</name>
    <dbReference type="NCBI Taxonomy" id="35708"/>
    <lineage>
        <taxon>Eukaryota</taxon>
        <taxon>Viridiplantae</taxon>
        <taxon>Streptophyta</taxon>
        <taxon>Embryophyta</taxon>
        <taxon>Tracheophyta</taxon>
        <taxon>Spermatophyta</taxon>
        <taxon>Magnoliopsida</taxon>
        <taxon>Liliopsida</taxon>
        <taxon>Poales</taxon>
        <taxon>Poaceae</taxon>
        <taxon>PACMAD clade</taxon>
        <taxon>Arundinoideae</taxon>
        <taxon>Arundineae</taxon>
        <taxon>Arundo</taxon>
    </lineage>
</organism>
<dbReference type="AlphaFoldDB" id="A0A0A8XPG9"/>
<dbReference type="EMBL" id="GBRH01283465">
    <property type="protein sequence ID" value="JAD14430.1"/>
    <property type="molecule type" value="Transcribed_RNA"/>
</dbReference>
<reference evidence="1" key="1">
    <citation type="submission" date="2014-09" db="EMBL/GenBank/DDBJ databases">
        <authorList>
            <person name="Magalhaes I.L.F."/>
            <person name="Oliveira U."/>
            <person name="Santos F.R."/>
            <person name="Vidigal T.H.D.A."/>
            <person name="Brescovit A.D."/>
            <person name="Santos A.J."/>
        </authorList>
    </citation>
    <scope>NUCLEOTIDE SEQUENCE</scope>
    <source>
        <tissue evidence="1">Shoot tissue taken approximately 20 cm above the soil surface</tissue>
    </source>
</reference>
<evidence type="ECO:0000313" key="1">
    <source>
        <dbReference type="EMBL" id="JAD14430.1"/>
    </source>
</evidence>
<accession>A0A0A8XPG9</accession>
<reference evidence="1" key="2">
    <citation type="journal article" date="2015" name="Data Brief">
        <title>Shoot transcriptome of the giant reed, Arundo donax.</title>
        <authorList>
            <person name="Barrero R.A."/>
            <person name="Guerrero F.D."/>
            <person name="Moolhuijzen P."/>
            <person name="Goolsby J.A."/>
            <person name="Tidwell J."/>
            <person name="Bellgard S.E."/>
            <person name="Bellgard M.I."/>
        </authorList>
    </citation>
    <scope>NUCLEOTIDE SEQUENCE</scope>
    <source>
        <tissue evidence="1">Shoot tissue taken approximately 20 cm above the soil surface</tissue>
    </source>
</reference>